<evidence type="ECO:0000256" key="4">
    <source>
        <dbReference type="ARBA" id="ARBA00022630"/>
    </source>
</evidence>
<keyword evidence="7 11" id="KW-0274">FAD</keyword>
<evidence type="ECO:0000256" key="2">
    <source>
        <dbReference type="ARBA" id="ARBA00011955"/>
    </source>
</evidence>
<name>A0ABZ2V201_9RHOB</name>
<keyword evidence="6 11" id="KW-0479">Metal-binding</keyword>
<organism evidence="13 14">
    <name type="scientific">Yoonia phaeophyticola</name>
    <dbReference type="NCBI Taxonomy" id="3137369"/>
    <lineage>
        <taxon>Bacteria</taxon>
        <taxon>Pseudomonadati</taxon>
        <taxon>Pseudomonadota</taxon>
        <taxon>Alphaproteobacteria</taxon>
        <taxon>Rhodobacterales</taxon>
        <taxon>Paracoccaceae</taxon>
        <taxon>Yoonia</taxon>
    </lineage>
</organism>
<keyword evidence="12" id="KW-0449">Lipoprotein</keyword>
<sequence length="342" mass="36429">MSKTTTISRRTLLGMTLALAACKKRGQVIEIMGLSMGTTYNVAIVDHDDQFDKNEIRTAIDSALAGFNSKLSNWESDSEIARFNAAAAQMPVTMSDELSQVMQASAYVNAASEGRFDTTIGPLIELWGFGAPGAAEMPNPDAVARAIEMSGQANMLSLGAGQMAKRQDHAQVYLAGIGKGYGADYIGQVLERFGATDYMVEIGGDLYASGRNPDGMPWQIGIETPNAADRSVIDIVGLSGLGLATSGDYRNYFEVDGQRYSHLIDPATGYPVTHNTTSATVLDENAMLADAWSTAMLILGREKGLEIAEANGVAVQFIELDRAGGAPTYKTTLSPQFEALTA</sequence>
<dbReference type="EMBL" id="CP150951">
    <property type="protein sequence ID" value="WZC48105.1"/>
    <property type="molecule type" value="Genomic_DNA"/>
</dbReference>
<gene>
    <name evidence="13" type="ORF">AABB29_14640</name>
</gene>
<dbReference type="PIRSF" id="PIRSF006268">
    <property type="entry name" value="ApbE"/>
    <property type="match status" value="1"/>
</dbReference>
<dbReference type="InterPro" id="IPR003374">
    <property type="entry name" value="ApbE-like_sf"/>
</dbReference>
<evidence type="ECO:0000313" key="13">
    <source>
        <dbReference type="EMBL" id="WZC48105.1"/>
    </source>
</evidence>
<keyword evidence="12" id="KW-0472">Membrane</keyword>
<evidence type="ECO:0000313" key="14">
    <source>
        <dbReference type="Proteomes" id="UP001440612"/>
    </source>
</evidence>
<proteinExistence type="inferred from homology"/>
<keyword evidence="14" id="KW-1185">Reference proteome</keyword>
<comment type="cofactor">
    <cofactor evidence="1 12">
        <name>Mg(2+)</name>
        <dbReference type="ChEBI" id="CHEBI:18420"/>
    </cofactor>
</comment>
<comment type="catalytic activity">
    <reaction evidence="10 11 12">
        <text>L-threonyl-[protein] + FAD = FMN-L-threonyl-[protein] + AMP + H(+)</text>
        <dbReference type="Rhea" id="RHEA:36847"/>
        <dbReference type="Rhea" id="RHEA-COMP:11060"/>
        <dbReference type="Rhea" id="RHEA-COMP:11061"/>
        <dbReference type="ChEBI" id="CHEBI:15378"/>
        <dbReference type="ChEBI" id="CHEBI:30013"/>
        <dbReference type="ChEBI" id="CHEBI:57692"/>
        <dbReference type="ChEBI" id="CHEBI:74257"/>
        <dbReference type="ChEBI" id="CHEBI:456215"/>
        <dbReference type="EC" id="2.7.1.180"/>
    </reaction>
</comment>
<dbReference type="Pfam" id="PF02424">
    <property type="entry name" value="ApbE"/>
    <property type="match status" value="1"/>
</dbReference>
<dbReference type="PANTHER" id="PTHR30040:SF2">
    <property type="entry name" value="FAD:PROTEIN FMN TRANSFERASE"/>
    <property type="match status" value="1"/>
</dbReference>
<evidence type="ECO:0000256" key="5">
    <source>
        <dbReference type="ARBA" id="ARBA00022679"/>
    </source>
</evidence>
<evidence type="ECO:0000256" key="8">
    <source>
        <dbReference type="ARBA" id="ARBA00022842"/>
    </source>
</evidence>
<evidence type="ECO:0000256" key="11">
    <source>
        <dbReference type="PIRNR" id="PIRNR006268"/>
    </source>
</evidence>
<comment type="similarity">
    <text evidence="11 12">Belongs to the ApbE family.</text>
</comment>
<accession>A0ABZ2V201</accession>
<evidence type="ECO:0000256" key="10">
    <source>
        <dbReference type="ARBA" id="ARBA00048540"/>
    </source>
</evidence>
<dbReference type="EC" id="2.7.1.180" evidence="2 11"/>
<evidence type="ECO:0000256" key="12">
    <source>
        <dbReference type="RuleBase" id="RU363002"/>
    </source>
</evidence>
<dbReference type="Gene3D" id="3.10.520.10">
    <property type="entry name" value="ApbE-like domains"/>
    <property type="match status" value="1"/>
</dbReference>
<dbReference type="RefSeq" id="WP_341366224.1">
    <property type="nucleotide sequence ID" value="NZ_CP150951.2"/>
</dbReference>
<evidence type="ECO:0000256" key="3">
    <source>
        <dbReference type="ARBA" id="ARBA00016337"/>
    </source>
</evidence>
<keyword evidence="8 11" id="KW-0460">Magnesium</keyword>
<protein>
    <recommendedName>
        <fullName evidence="3 11">FAD:protein FMN transferase</fullName>
        <ecNumber evidence="2 11">2.7.1.180</ecNumber>
    </recommendedName>
    <alternativeName>
        <fullName evidence="9 11">Flavin transferase</fullName>
    </alternativeName>
</protein>
<evidence type="ECO:0000256" key="9">
    <source>
        <dbReference type="ARBA" id="ARBA00031306"/>
    </source>
</evidence>
<comment type="subcellular location">
    <subcellularLocation>
        <location evidence="12">Cell inner membrane</location>
        <topology evidence="12">Lipid-anchor</topology>
        <orientation evidence="12">Periplasmic side</orientation>
    </subcellularLocation>
</comment>
<reference evidence="14" key="1">
    <citation type="submission" date="2024-04" db="EMBL/GenBank/DDBJ databases">
        <title>Phylogenomic analyses of a clade within the roseobacter group suggest taxonomic reassignments of species of the genera Aestuariivita, Citreicella, Loktanella, Nautella, Pelagibaca, Ruegeria, Thalassobius, Thiobacimonas and Tropicibacter, and the proposal o.</title>
        <authorList>
            <person name="Jeon C.O."/>
        </authorList>
    </citation>
    <scope>NUCLEOTIDE SEQUENCE [LARGE SCALE GENOMIC DNA]</scope>
    <source>
        <strain evidence="14">BS5-3</strain>
    </source>
</reference>
<dbReference type="GO" id="GO:0016740">
    <property type="term" value="F:transferase activity"/>
    <property type="evidence" value="ECO:0007669"/>
    <property type="project" value="UniProtKB-KW"/>
</dbReference>
<keyword evidence="12" id="KW-1003">Cell membrane</keyword>
<evidence type="ECO:0000256" key="1">
    <source>
        <dbReference type="ARBA" id="ARBA00001946"/>
    </source>
</evidence>
<keyword evidence="5 11" id="KW-0808">Transferase</keyword>
<dbReference type="PANTHER" id="PTHR30040">
    <property type="entry name" value="THIAMINE BIOSYNTHESIS LIPOPROTEIN APBE"/>
    <property type="match status" value="1"/>
</dbReference>
<dbReference type="PROSITE" id="PS51257">
    <property type="entry name" value="PROKAR_LIPOPROTEIN"/>
    <property type="match status" value="1"/>
</dbReference>
<keyword evidence="4 11" id="KW-0285">Flavoprotein</keyword>
<keyword evidence="12" id="KW-0997">Cell inner membrane</keyword>
<comment type="function">
    <text evidence="12">Flavin transferase that catalyzes the transfer of the FMN moiety of FAD and its covalent binding to the hydroxyl group of a threonine residue in a target flavoprotein.</text>
</comment>
<evidence type="ECO:0000256" key="7">
    <source>
        <dbReference type="ARBA" id="ARBA00022827"/>
    </source>
</evidence>
<evidence type="ECO:0000256" key="6">
    <source>
        <dbReference type="ARBA" id="ARBA00022723"/>
    </source>
</evidence>
<dbReference type="SUPFAM" id="SSF143631">
    <property type="entry name" value="ApbE-like"/>
    <property type="match status" value="1"/>
</dbReference>
<dbReference type="InterPro" id="IPR024932">
    <property type="entry name" value="ApbE"/>
</dbReference>
<dbReference type="Proteomes" id="UP001440612">
    <property type="component" value="Chromosome"/>
</dbReference>